<dbReference type="OrthoDB" id="4183840at2759"/>
<accession>A0A1J9Q253</accession>
<evidence type="ECO:0000313" key="1">
    <source>
        <dbReference type="EMBL" id="OJD14267.1"/>
    </source>
</evidence>
<dbReference type="Proteomes" id="UP000182235">
    <property type="component" value="Unassembled WGS sequence"/>
</dbReference>
<comment type="caution">
    <text evidence="1">The sequence shown here is derived from an EMBL/GenBank/DDBJ whole genome shotgun (WGS) entry which is preliminary data.</text>
</comment>
<keyword evidence="2" id="KW-1185">Reference proteome</keyword>
<protein>
    <recommendedName>
        <fullName evidence="3">F-box domain-containing protein</fullName>
    </recommendedName>
</protein>
<evidence type="ECO:0008006" key="3">
    <source>
        <dbReference type="Google" id="ProtNLM"/>
    </source>
</evidence>
<organism evidence="1 2">
    <name type="scientific">Emergomyces pasteurianus Ep9510</name>
    <dbReference type="NCBI Taxonomy" id="1447872"/>
    <lineage>
        <taxon>Eukaryota</taxon>
        <taxon>Fungi</taxon>
        <taxon>Dikarya</taxon>
        <taxon>Ascomycota</taxon>
        <taxon>Pezizomycotina</taxon>
        <taxon>Eurotiomycetes</taxon>
        <taxon>Eurotiomycetidae</taxon>
        <taxon>Onygenales</taxon>
        <taxon>Ajellomycetaceae</taxon>
        <taxon>Emergomyces</taxon>
    </lineage>
</organism>
<dbReference type="EMBL" id="LGRN01000231">
    <property type="protein sequence ID" value="OJD14267.1"/>
    <property type="molecule type" value="Genomic_DNA"/>
</dbReference>
<reference evidence="1 2" key="1">
    <citation type="submission" date="2015-07" db="EMBL/GenBank/DDBJ databases">
        <title>Emmonsia species relationships and genome sequence.</title>
        <authorList>
            <consortium name="The Broad Institute Genomics Platform"/>
            <person name="Cuomo C.A."/>
            <person name="Munoz J.F."/>
            <person name="Imamovic A."/>
            <person name="Priest M.E."/>
            <person name="Young S."/>
            <person name="Clay O.K."/>
            <person name="McEwen J.G."/>
        </authorList>
    </citation>
    <scope>NUCLEOTIDE SEQUENCE [LARGE SCALE GENOMIC DNA]</scope>
    <source>
        <strain evidence="1 2">UAMH 9510</strain>
    </source>
</reference>
<sequence length="371" mass="41619">MPALLDLPDFLLEEVIAMAIGYVSSYYSASGTHDVTSKMLCLALLLTCRRINALTDRILLLQGLFHVNTVQHFQRLVDMLGHERLNYVRWIYMPLSTVDLGDNSREGDSATAEAGFQQCLSLMNCLSPHLRVLLLCDPCWDNSMECDRAHRIIAQAVQRFGNLQRLGFLFHHQSLALCVLLSSSSSSVGGRSASCAFPKLQRLELDGRLLPHVTSQHLIEALSEQNLPALIELSLGYIYHHPQSNYGFEWIVTPEVFLNMHPLVHLRWVTDCDIRGAEGSVPHPPPTKDHLLALQQKHGHTLRQLIMQYATWHDETSEPASLGFTKDDAAIFLNNLDLVKAVLAVPHLDLCLVWSTPKSKLKALRSIGIRP</sequence>
<dbReference type="VEuPathDB" id="FungiDB:AJ78_05369"/>
<name>A0A1J9Q253_9EURO</name>
<proteinExistence type="predicted"/>
<evidence type="ECO:0000313" key="2">
    <source>
        <dbReference type="Proteomes" id="UP000182235"/>
    </source>
</evidence>
<gene>
    <name evidence="1" type="ORF">AJ78_05369</name>
</gene>
<dbReference type="AlphaFoldDB" id="A0A1J9Q253"/>